<keyword evidence="4" id="KW-1185">Reference proteome</keyword>
<dbReference type="TAIR" id="AT1G73065"/>
<reference evidence="3 4" key="1">
    <citation type="journal article" date="2000" name="Nature">
        <title>Sequence and analysis of chromosome 1 of the plant Arabidopsis thaliana.</title>
        <authorList>
            <person name="Theologis A."/>
            <person name="Ecker J.R."/>
            <person name="Palm C.J."/>
            <person name="Federspiel N.A."/>
            <person name="Kaul S."/>
            <person name="White O."/>
            <person name="Alonso J."/>
            <person name="Altafi H."/>
            <person name="Araujo R."/>
            <person name="Bowman C.L."/>
            <person name="Brooks S.Y."/>
            <person name="Buehler E."/>
            <person name="Chan A."/>
            <person name="Chao Q."/>
            <person name="Chen H."/>
            <person name="Cheuk R.F."/>
            <person name="Chin C.W."/>
            <person name="Chung M.K."/>
            <person name="Conn L."/>
            <person name="Conway A.B."/>
            <person name="Conway A.R."/>
            <person name="Creasy T.H."/>
            <person name="Dewar K."/>
            <person name="Dunn P."/>
            <person name="Etgu P."/>
            <person name="Feldblyum T.V."/>
            <person name="Feng J."/>
            <person name="Fong B."/>
            <person name="Fujii C.Y."/>
            <person name="Gill J.E."/>
            <person name="Goldsmith A.D."/>
            <person name="Haas B."/>
            <person name="Hansen N.F."/>
            <person name="Hughes B."/>
            <person name="Huizar L."/>
            <person name="Hunter J.L."/>
            <person name="Jenkins J."/>
            <person name="Johnson-Hopson C."/>
            <person name="Khan S."/>
            <person name="Khaykin E."/>
            <person name="Kim C.J."/>
            <person name="Koo H.L."/>
            <person name="Kremenetskaia I."/>
            <person name="Kurtz D.B."/>
            <person name="Kwan A."/>
            <person name="Lam B."/>
            <person name="Langin-Hooper S."/>
            <person name="Lee A."/>
            <person name="Lee J.M."/>
            <person name="Lenz C.A."/>
            <person name="Li J.H."/>
            <person name="Li Y."/>
            <person name="Lin X."/>
            <person name="Liu S.X."/>
            <person name="Liu Z.A."/>
            <person name="Luros J.S."/>
            <person name="Maiti R."/>
            <person name="Marziali A."/>
            <person name="Militscher J."/>
            <person name="Miranda M."/>
            <person name="Nguyen M."/>
            <person name="Nierman W.C."/>
            <person name="Osborne B.I."/>
            <person name="Pai G."/>
            <person name="Peterson J."/>
            <person name="Pham P.K."/>
            <person name="Rizzo M."/>
            <person name="Rooney T."/>
            <person name="Rowley D."/>
            <person name="Sakano H."/>
            <person name="Salzberg S.L."/>
            <person name="Schwartz J.R."/>
            <person name="Shinn P."/>
            <person name="Southwick A.M."/>
            <person name="Sun H."/>
            <person name="Tallon L.J."/>
            <person name="Tambunga G."/>
            <person name="Toriumi M.J."/>
            <person name="Town C.D."/>
            <person name="Utterback T."/>
            <person name="Van Aken S."/>
            <person name="Vaysberg M."/>
            <person name="Vysotskaia V.S."/>
            <person name="Walker M."/>
            <person name="Wu D."/>
            <person name="Yu G."/>
            <person name="Fraser C.M."/>
            <person name="Venter J.C."/>
            <person name="Davis R.W."/>
        </authorList>
    </citation>
    <scope>NUCLEOTIDE SEQUENCE [LARGE SCALE GENOMIC DNA]</scope>
    <source>
        <strain evidence="4">cv. Columbia</strain>
    </source>
</reference>
<evidence type="ECO:0000313" key="2">
    <source>
        <dbReference type="Araport" id="AT1G73065"/>
    </source>
</evidence>
<name>A0A1P8AR29_ARATH</name>
<evidence type="ECO:0000256" key="1">
    <source>
        <dbReference type="SAM" id="MobiDB-lite"/>
    </source>
</evidence>
<feature type="region of interest" description="Disordered" evidence="1">
    <location>
        <begin position="64"/>
        <end position="94"/>
    </location>
</feature>
<dbReference type="Araport" id="AT1G73065"/>
<feature type="compositionally biased region" description="Basic and acidic residues" evidence="1">
    <location>
        <begin position="67"/>
        <end position="80"/>
    </location>
</feature>
<reference evidence="4" key="2">
    <citation type="journal article" date="2017" name="Plant J.">
        <title>Araport11: a complete reannotation of the Arabidopsis thaliana reference genome.</title>
        <authorList>
            <person name="Cheng C.Y."/>
            <person name="Krishnakumar V."/>
            <person name="Chan A.P."/>
            <person name="Thibaud-Nissen F."/>
            <person name="Schobel S."/>
            <person name="Town C.D."/>
        </authorList>
    </citation>
    <scope>GENOME REANNOTATION</scope>
    <source>
        <strain evidence="4">cv. Columbia</strain>
    </source>
</reference>
<dbReference type="InParanoid" id="A0A1P8AR29"/>
<protein>
    <submittedName>
        <fullName evidence="3">Uncharacterized protein</fullName>
    </submittedName>
</protein>
<dbReference type="KEGG" id="ath:AT1G73065"/>
<gene>
    <name evidence="2 3" type="ordered locus">At1g73065</name>
</gene>
<dbReference type="RefSeq" id="NP_001321501.1">
    <property type="nucleotide sequence ID" value="NM_001334563.1"/>
</dbReference>
<accession>A0A1P8AR29</accession>
<sequence length="94" mass="10880">MYTRPNWPETPEPVKLRDVTFLESSQIIPNQLHGVASDALVFHVEVNSGGTLSKCFRSESKVNPSEFKQETETMRTETKRQNSKRIWNNPRFSI</sequence>
<evidence type="ECO:0000313" key="4">
    <source>
        <dbReference type="Proteomes" id="UP000006548"/>
    </source>
</evidence>
<dbReference type="AlphaFoldDB" id="A0A1P8AR29"/>
<dbReference type="GeneID" id="28717419"/>
<dbReference type="Proteomes" id="UP000006548">
    <property type="component" value="Chromosome 1"/>
</dbReference>
<proteinExistence type="predicted"/>
<dbReference type="ExpressionAtlas" id="A0A1P8AR29">
    <property type="expression patterns" value="baseline and differential"/>
</dbReference>
<evidence type="ECO:0000313" key="3">
    <source>
        <dbReference type="EMBL" id="ANM59110.1"/>
    </source>
</evidence>
<feature type="compositionally biased region" description="Polar residues" evidence="1">
    <location>
        <begin position="84"/>
        <end position="94"/>
    </location>
</feature>
<organism evidence="3 4">
    <name type="scientific">Arabidopsis thaliana</name>
    <name type="common">Mouse-ear cress</name>
    <dbReference type="NCBI Taxonomy" id="3702"/>
    <lineage>
        <taxon>Eukaryota</taxon>
        <taxon>Viridiplantae</taxon>
        <taxon>Streptophyta</taxon>
        <taxon>Embryophyta</taxon>
        <taxon>Tracheophyta</taxon>
        <taxon>Spermatophyta</taxon>
        <taxon>Magnoliopsida</taxon>
        <taxon>eudicotyledons</taxon>
        <taxon>Gunneridae</taxon>
        <taxon>Pentapetalae</taxon>
        <taxon>rosids</taxon>
        <taxon>malvids</taxon>
        <taxon>Brassicales</taxon>
        <taxon>Brassicaceae</taxon>
        <taxon>Camelineae</taxon>
        <taxon>Arabidopsis</taxon>
    </lineage>
</organism>
<dbReference type="EMBL" id="CP002684">
    <property type="protein sequence ID" value="ANM59110.1"/>
    <property type="molecule type" value="Genomic_DNA"/>
</dbReference>